<dbReference type="EMBL" id="DS028095">
    <property type="protein sequence ID" value="KMP05080.1"/>
    <property type="molecule type" value="Genomic_DNA"/>
</dbReference>
<accession>A0A0J6YBH7</accession>
<evidence type="ECO:0000313" key="2">
    <source>
        <dbReference type="Proteomes" id="UP000054565"/>
    </source>
</evidence>
<organism evidence="1 2">
    <name type="scientific">Coccidioides immitis RMSCC 2394</name>
    <dbReference type="NCBI Taxonomy" id="404692"/>
    <lineage>
        <taxon>Eukaryota</taxon>
        <taxon>Fungi</taxon>
        <taxon>Dikarya</taxon>
        <taxon>Ascomycota</taxon>
        <taxon>Pezizomycotina</taxon>
        <taxon>Eurotiomycetes</taxon>
        <taxon>Eurotiomycetidae</taxon>
        <taxon>Onygenales</taxon>
        <taxon>Onygenaceae</taxon>
        <taxon>Coccidioides</taxon>
    </lineage>
</organism>
<protein>
    <submittedName>
        <fullName evidence="1">Uncharacterized protein</fullName>
    </submittedName>
</protein>
<proteinExistence type="predicted"/>
<dbReference type="Proteomes" id="UP000054565">
    <property type="component" value="Unassembled WGS sequence"/>
</dbReference>
<dbReference type="AlphaFoldDB" id="A0A0J6YBH7"/>
<sequence length="125" mass="13397">MEVKPVDTVIVVLTRGEKWLPFQPILCTEQCSLPFETTQGGRTNAMSSAGLAVQKLFSVTTLYLVLRIIGQKRDTMGGSHCGSAAFLFVFLPTSPRRLGLASVVGLAPCCIPLAAREVENDAKTG</sequence>
<evidence type="ECO:0000313" key="1">
    <source>
        <dbReference type="EMBL" id="KMP05080.1"/>
    </source>
</evidence>
<name>A0A0J6YBH7_COCIT</name>
<gene>
    <name evidence="1" type="ORF">CIRG_04761</name>
</gene>
<reference evidence="2" key="1">
    <citation type="journal article" date="2010" name="Genome Res.">
        <title>Population genomic sequencing of Coccidioides fungi reveals recent hybridization and transposon control.</title>
        <authorList>
            <person name="Neafsey D.E."/>
            <person name="Barker B.M."/>
            <person name="Sharpton T.J."/>
            <person name="Stajich J.E."/>
            <person name="Park D.J."/>
            <person name="Whiston E."/>
            <person name="Hung C.-Y."/>
            <person name="McMahan C."/>
            <person name="White J."/>
            <person name="Sykes S."/>
            <person name="Heiman D."/>
            <person name="Young S."/>
            <person name="Zeng Q."/>
            <person name="Abouelleil A."/>
            <person name="Aftuck L."/>
            <person name="Bessette D."/>
            <person name="Brown A."/>
            <person name="FitzGerald M."/>
            <person name="Lui A."/>
            <person name="Macdonald J.P."/>
            <person name="Priest M."/>
            <person name="Orbach M.J."/>
            <person name="Galgiani J.N."/>
            <person name="Kirkland T.N."/>
            <person name="Cole G.T."/>
            <person name="Birren B.W."/>
            <person name="Henn M.R."/>
            <person name="Taylor J.W."/>
            <person name="Rounsley S.D."/>
        </authorList>
    </citation>
    <scope>NUCLEOTIDE SEQUENCE [LARGE SCALE GENOMIC DNA]</scope>
    <source>
        <strain evidence="2">RMSCC 2394</strain>
    </source>
</reference>